<evidence type="ECO:0000313" key="2">
    <source>
        <dbReference type="Proteomes" id="UP000499080"/>
    </source>
</evidence>
<evidence type="ECO:0000313" key="1">
    <source>
        <dbReference type="EMBL" id="GBN25237.1"/>
    </source>
</evidence>
<sequence>MKDFLKRVPGKSYLFHEETMTVLCNCEAIINFRPLTNFSENDKDFTPITPSMFIQDIKEWISTTRAEALKMNLPVTSLYNSLWWFVSINPSQGSKTTKTKGKKASIDYNVNVVHCKM</sequence>
<protein>
    <submittedName>
        <fullName evidence="1">Uncharacterized protein</fullName>
    </submittedName>
</protein>
<gene>
    <name evidence="1" type="ORF">AVEN_174921_1</name>
</gene>
<organism evidence="1 2">
    <name type="scientific">Araneus ventricosus</name>
    <name type="common">Orbweaver spider</name>
    <name type="synonym">Epeira ventricosa</name>
    <dbReference type="NCBI Taxonomy" id="182803"/>
    <lineage>
        <taxon>Eukaryota</taxon>
        <taxon>Metazoa</taxon>
        <taxon>Ecdysozoa</taxon>
        <taxon>Arthropoda</taxon>
        <taxon>Chelicerata</taxon>
        <taxon>Arachnida</taxon>
        <taxon>Araneae</taxon>
        <taxon>Araneomorphae</taxon>
        <taxon>Entelegynae</taxon>
        <taxon>Araneoidea</taxon>
        <taxon>Araneidae</taxon>
        <taxon>Araneus</taxon>
    </lineage>
</organism>
<comment type="caution">
    <text evidence="1">The sequence shown here is derived from an EMBL/GenBank/DDBJ whole genome shotgun (WGS) entry which is preliminary data.</text>
</comment>
<dbReference type="Proteomes" id="UP000499080">
    <property type="component" value="Unassembled WGS sequence"/>
</dbReference>
<reference evidence="1 2" key="1">
    <citation type="journal article" date="2019" name="Sci. Rep.">
        <title>Orb-weaving spider Araneus ventricosus genome elucidates the spidroin gene catalogue.</title>
        <authorList>
            <person name="Kono N."/>
            <person name="Nakamura H."/>
            <person name="Ohtoshi R."/>
            <person name="Moran D.A.P."/>
            <person name="Shinohara A."/>
            <person name="Yoshida Y."/>
            <person name="Fujiwara M."/>
            <person name="Mori M."/>
            <person name="Tomita M."/>
            <person name="Arakawa K."/>
        </authorList>
    </citation>
    <scope>NUCLEOTIDE SEQUENCE [LARGE SCALE GENOMIC DNA]</scope>
</reference>
<keyword evidence="2" id="KW-1185">Reference proteome</keyword>
<proteinExistence type="predicted"/>
<accession>A0A4Y2MHJ8</accession>
<name>A0A4Y2MHJ8_ARAVE</name>
<dbReference type="AlphaFoldDB" id="A0A4Y2MHJ8"/>
<dbReference type="EMBL" id="BGPR01007216">
    <property type="protein sequence ID" value="GBN25237.1"/>
    <property type="molecule type" value="Genomic_DNA"/>
</dbReference>